<protein>
    <recommendedName>
        <fullName evidence="3">Gp28/Gp37-like domain-containing protein</fullName>
    </recommendedName>
</protein>
<gene>
    <name evidence="4" type="ORF">J2X12_002899</name>
</gene>
<keyword evidence="1" id="KW-0175">Coiled coil</keyword>
<sequence>METNPFKITVYDRNLVRKGFISTPSSLRAIPRHNLKGTATFQLALDHPMLGDLMAEGSRVVIDYRGKQAMSGPVTARSINGPSISGSATFQVEDDFRVLHSVLGWPVPSDPITNQLGAERYVLTGPAETVVKTVFAANAINRLGMNYAVAPDQGRGDVITLEIRMETLYEKLFPAVEAAGLGVSVKQVGSQLVLDCYVPSAYAPILSEESGIVQDWSWTNNAPTVTDAIMGGRGEAAAREFRAFADSAAASLWGFRAERFEDGRNVGADLNNWYNRHENATGALQRAEEKLAKEQGELSQITWDTRNADVTLSAIYVTHAAGTPEREAAEDTSTQANNAKTSATSAVATAVTARDEKVAELAAINAEYAAIRAAYEEMMAAQGAEALAAGGEKTGIRMVLSETDAFRYGESVNVGDKVTMRVGPNLTLTDTLREAELTWTFENGVTATPSVGEITDNPDRVFAKALRNSVTRIRKIEVR</sequence>
<evidence type="ECO:0000256" key="2">
    <source>
        <dbReference type="SAM" id="MobiDB-lite"/>
    </source>
</evidence>
<dbReference type="Pfam" id="PF14594">
    <property type="entry name" value="Sipho_Gp37"/>
    <property type="match status" value="1"/>
</dbReference>
<proteinExistence type="predicted"/>
<comment type="caution">
    <text evidence="4">The sequence shown here is derived from an EMBL/GenBank/DDBJ whole genome shotgun (WGS) entry which is preliminary data.</text>
</comment>
<evidence type="ECO:0000256" key="1">
    <source>
        <dbReference type="SAM" id="Coils"/>
    </source>
</evidence>
<dbReference type="GeneID" id="97424188"/>
<dbReference type="InterPro" id="IPR029432">
    <property type="entry name" value="Gp28/Gp37-like_dom"/>
</dbReference>
<feature type="coiled-coil region" evidence="1">
    <location>
        <begin position="270"/>
        <end position="304"/>
    </location>
</feature>
<organism evidence="4 5">
    <name type="scientific">Pseudarthrobacter oxydans</name>
    <name type="common">Arthrobacter oxydans</name>
    <dbReference type="NCBI Taxonomy" id="1671"/>
    <lineage>
        <taxon>Bacteria</taxon>
        <taxon>Bacillati</taxon>
        <taxon>Actinomycetota</taxon>
        <taxon>Actinomycetes</taxon>
        <taxon>Micrococcales</taxon>
        <taxon>Micrococcaceae</taxon>
        <taxon>Pseudarthrobacter</taxon>
    </lineage>
</organism>
<name>A0AAW8NDD3_PSEOX</name>
<evidence type="ECO:0000313" key="4">
    <source>
        <dbReference type="EMBL" id="MDR7164861.1"/>
    </source>
</evidence>
<feature type="domain" description="Gp28/Gp37-like" evidence="3">
    <location>
        <begin position="8"/>
        <end position="299"/>
    </location>
</feature>
<reference evidence="4" key="1">
    <citation type="submission" date="2023-07" db="EMBL/GenBank/DDBJ databases">
        <title>Sorghum-associated microbial communities from plants grown in Nebraska, USA.</title>
        <authorList>
            <person name="Schachtman D."/>
        </authorList>
    </citation>
    <scope>NUCLEOTIDE SEQUENCE</scope>
    <source>
        <strain evidence="4">BE261</strain>
    </source>
</reference>
<dbReference type="RefSeq" id="WP_310114074.1">
    <property type="nucleotide sequence ID" value="NZ_JAVDTN010000017.1"/>
</dbReference>
<dbReference type="AlphaFoldDB" id="A0AAW8NDD3"/>
<accession>A0AAW8NDD3</accession>
<dbReference type="Proteomes" id="UP001262032">
    <property type="component" value="Unassembled WGS sequence"/>
</dbReference>
<evidence type="ECO:0000259" key="3">
    <source>
        <dbReference type="Pfam" id="PF14594"/>
    </source>
</evidence>
<dbReference type="EMBL" id="JAVDWN010000010">
    <property type="protein sequence ID" value="MDR7164861.1"/>
    <property type="molecule type" value="Genomic_DNA"/>
</dbReference>
<evidence type="ECO:0000313" key="5">
    <source>
        <dbReference type="Proteomes" id="UP001262032"/>
    </source>
</evidence>
<feature type="region of interest" description="Disordered" evidence="2">
    <location>
        <begin position="323"/>
        <end position="343"/>
    </location>
</feature>
<feature type="compositionally biased region" description="Low complexity" evidence="2">
    <location>
        <begin position="332"/>
        <end position="343"/>
    </location>
</feature>